<organism evidence="2 3">
    <name type="scientific">Rhizobium lusitanum</name>
    <dbReference type="NCBI Taxonomy" id="293958"/>
    <lineage>
        <taxon>Bacteria</taxon>
        <taxon>Pseudomonadati</taxon>
        <taxon>Pseudomonadota</taxon>
        <taxon>Alphaproteobacteria</taxon>
        <taxon>Hyphomicrobiales</taxon>
        <taxon>Rhizobiaceae</taxon>
        <taxon>Rhizobium/Agrobacterium group</taxon>
        <taxon>Rhizobium</taxon>
    </lineage>
</organism>
<evidence type="ECO:0000313" key="3">
    <source>
        <dbReference type="Proteomes" id="UP000483035"/>
    </source>
</evidence>
<evidence type="ECO:0000256" key="1">
    <source>
        <dbReference type="SAM" id="Coils"/>
    </source>
</evidence>
<dbReference type="EMBL" id="WUEY01000006">
    <property type="protein sequence ID" value="NEI70945.1"/>
    <property type="molecule type" value="Genomic_DNA"/>
</dbReference>
<dbReference type="Proteomes" id="UP000483035">
    <property type="component" value="Unassembled WGS sequence"/>
</dbReference>
<name>A0A6L9U4S4_9HYPH</name>
<feature type="coiled-coil region" evidence="1">
    <location>
        <begin position="5"/>
        <end position="32"/>
    </location>
</feature>
<evidence type="ECO:0000313" key="2">
    <source>
        <dbReference type="EMBL" id="NEI70945.1"/>
    </source>
</evidence>
<comment type="caution">
    <text evidence="2">The sequence shown here is derived from an EMBL/GenBank/DDBJ whole genome shotgun (WGS) entry which is preliminary data.</text>
</comment>
<gene>
    <name evidence="2" type="ORF">GR212_15280</name>
</gene>
<dbReference type="AlphaFoldDB" id="A0A6L9U4S4"/>
<protein>
    <submittedName>
        <fullName evidence="2">Uncharacterized protein</fullName>
    </submittedName>
</protein>
<sequence length="68" mass="7274">MSTHVNSLKKQIELLQAEVETYANAVDNLAGQLAAAQTKLQLLGQPIGVDISQMVPANELEKKEAAEA</sequence>
<accession>A0A6L9U4S4</accession>
<proteinExistence type="predicted"/>
<keyword evidence="1" id="KW-0175">Coiled coil</keyword>
<dbReference type="RefSeq" id="WP_163987432.1">
    <property type="nucleotide sequence ID" value="NZ_WUEY01000006.1"/>
</dbReference>
<reference evidence="2 3" key="1">
    <citation type="submission" date="2019-12" db="EMBL/GenBank/DDBJ databases">
        <title>Rhizobium genotypes associated with high levels of biological nitrogen fixation by grain legumes in a temperate-maritime cropping system.</title>
        <authorList>
            <person name="Maluk M."/>
            <person name="Francesc Ferrando Molina F."/>
            <person name="Lopez Del Egido L."/>
            <person name="Lafos M."/>
            <person name="Langarica-Fuentes A."/>
            <person name="Gebre Yohannes G."/>
            <person name="Young M.W."/>
            <person name="Martin P."/>
            <person name="Gantlett R."/>
            <person name="Kenicer G."/>
            <person name="Hawes C."/>
            <person name="Begg G.S."/>
            <person name="Quilliam R.S."/>
            <person name="Squire G.R."/>
            <person name="Poole P.S."/>
            <person name="Young P.W."/>
            <person name="Iannetta P.M."/>
            <person name="James E.K."/>
        </authorList>
    </citation>
    <scope>NUCLEOTIDE SEQUENCE [LARGE SCALE GENOMIC DNA]</scope>
    <source>
        <strain evidence="2 3">JHI1118</strain>
    </source>
</reference>